<organism evidence="2 3">
    <name type="scientific">Nocardia bovistercoris</name>
    <dbReference type="NCBI Taxonomy" id="2785916"/>
    <lineage>
        <taxon>Bacteria</taxon>
        <taxon>Bacillati</taxon>
        <taxon>Actinomycetota</taxon>
        <taxon>Actinomycetes</taxon>
        <taxon>Mycobacteriales</taxon>
        <taxon>Nocardiaceae</taxon>
        <taxon>Nocardia</taxon>
    </lineage>
</organism>
<dbReference type="EMBL" id="JADMLG010000003">
    <property type="protein sequence ID" value="MBH0776767.1"/>
    <property type="molecule type" value="Genomic_DNA"/>
</dbReference>
<dbReference type="RefSeq" id="WP_196149081.1">
    <property type="nucleotide sequence ID" value="NZ_JADMLG010000003.1"/>
</dbReference>
<proteinExistence type="predicted"/>
<evidence type="ECO:0000313" key="2">
    <source>
        <dbReference type="EMBL" id="MBH0776767.1"/>
    </source>
</evidence>
<feature type="signal peptide" evidence="1">
    <location>
        <begin position="1"/>
        <end position="20"/>
    </location>
</feature>
<accession>A0A931N2I6</accession>
<name>A0A931N2I6_9NOCA</name>
<feature type="chain" id="PRO_5037112686" description="EfeO-type cupredoxin-like domain-containing protein" evidence="1">
    <location>
        <begin position="21"/>
        <end position="123"/>
    </location>
</feature>
<dbReference type="PROSITE" id="PS51257">
    <property type="entry name" value="PROKAR_LIPOPROTEIN"/>
    <property type="match status" value="1"/>
</dbReference>
<evidence type="ECO:0000313" key="3">
    <source>
        <dbReference type="Proteomes" id="UP000655751"/>
    </source>
</evidence>
<reference evidence="2" key="1">
    <citation type="submission" date="2020-11" db="EMBL/GenBank/DDBJ databases">
        <title>Nocardia NEAU-351.nov., a novel actinomycete isolated from the cow dung.</title>
        <authorList>
            <person name="Zhang X."/>
        </authorList>
    </citation>
    <scope>NUCLEOTIDE SEQUENCE</scope>
    <source>
        <strain evidence="2">NEAU-351</strain>
    </source>
</reference>
<keyword evidence="1" id="KW-0732">Signal</keyword>
<evidence type="ECO:0000256" key="1">
    <source>
        <dbReference type="SAM" id="SignalP"/>
    </source>
</evidence>
<dbReference type="Proteomes" id="UP000655751">
    <property type="component" value="Unassembled WGS sequence"/>
</dbReference>
<evidence type="ECO:0008006" key="4">
    <source>
        <dbReference type="Google" id="ProtNLM"/>
    </source>
</evidence>
<dbReference type="AlphaFoldDB" id="A0A931N2I6"/>
<comment type="caution">
    <text evidence="2">The sequence shown here is derived from an EMBL/GenBank/DDBJ whole genome shotgun (WGS) entry which is preliminary data.</text>
</comment>
<keyword evidence="3" id="KW-1185">Reference proteome</keyword>
<protein>
    <recommendedName>
        <fullName evidence="4">EfeO-type cupredoxin-like domain-containing protein</fullName>
    </recommendedName>
</protein>
<gene>
    <name evidence="2" type="ORF">IT779_10770</name>
</gene>
<sequence>MSRFAAVLLTGLLATGCAAADPGRPASTTASGDAAAIVIEVRIADGSVRPVDARRDARVGEPVELVVDSDTEDEIHVHGTPEHTFRVAAAPAQRFQFTVAVPGRVEVELHRADRTVVTLLVRA</sequence>